<dbReference type="AlphaFoldDB" id="A0A7R9FFA0"/>
<feature type="region of interest" description="Disordered" evidence="1">
    <location>
        <begin position="654"/>
        <end position="675"/>
    </location>
</feature>
<gene>
    <name evidence="2" type="ORF">TTEB3V08_LOCUS239</name>
</gene>
<feature type="compositionally biased region" description="Basic residues" evidence="1">
    <location>
        <begin position="722"/>
        <end position="732"/>
    </location>
</feature>
<dbReference type="GO" id="GO:0000281">
    <property type="term" value="P:mitotic cytokinesis"/>
    <property type="evidence" value="ECO:0007669"/>
    <property type="project" value="InterPro"/>
</dbReference>
<dbReference type="GO" id="GO:0032266">
    <property type="term" value="F:phosphatidylinositol-3-phosphate binding"/>
    <property type="evidence" value="ECO:0007669"/>
    <property type="project" value="InterPro"/>
</dbReference>
<evidence type="ECO:0000256" key="1">
    <source>
        <dbReference type="SAM" id="MobiDB-lite"/>
    </source>
</evidence>
<feature type="region of interest" description="Disordered" evidence="1">
    <location>
        <begin position="853"/>
        <end position="916"/>
    </location>
</feature>
<name>A0A7R9FFA0_9NEOP</name>
<sequence>MSALELLCWSSSREDRCCTPLIQNATQIRWLAISLLSRVRPVTSIEADSLSPADVDNLKSEVEFENLLHNVLPPETSSAVLEEIISLHSKVLHAGRTKSGVSCLSAESYTCLREGLLTDPVGANSVVQQLLCLWCPHFSETDNQLQDLYKEVLWLCIQGIEISAQGAASSEREKYQNILLCLVSVLQVSEEKQHSLSEWLATRLLSLCESELVPSQLVYLVLVSRGKLGFLRALIGLENDRGDRFYQGHSVAVMERLCSRLAEESCTEELFYRVVSMKRHWVEDLSWCSEIVICGKLEVVQTLLSGPGLSILWPVVLLHTYNQFANREEIFDSLNFLISQCKSSMALQDVSVALEREITLVQWCKRNNPSLTLDNRHLLELARKHSTLETLRQTCNLATLPWTDVRSLLDTQGGGALDSTTSNWDVVTFDGFCILMLGFNIILSANEIENLSKKLLRSREWPPKCNELINLLNPIISARFTSIDPAVNEQSIQDKMSREDKGFSPTQQMYSEQVTKKLQTMKEMICKLFPLTFRYVFIFPLMSRIEMLENLFSLLFLRHEHFQSDSSSDSGGENEEADTVRKSLEVSPQDSNSTQPKTSNQDFLLTLDHLKNFEDLNVYFPLSKIPMIESQVSCSVPIEDLNVMESRSCQEVADTKSDTRLANQPSVSEMSCPSSENMSSLSSSFLSSAMFISTELRSGVQEEIPTRNSLRDQPNTLLDSKRRPRRVRRTRVRNSSGVSDSSVSSSNDGFLCNKYVVRDLLHCLKECLVDSSVALYNSRSQQDYADKMTHVPSSVSLDTLQHRMNRLSQYASEATWRLQLMTDSHFIGEVGQVPAWGLLPETEQSPWIYLSENTASDSDDESPRDTLPCNKRAPRRRGQSDTDKSSSSGSRSISGVITATPKRKGSQSRSQRVSLPSTRHNIINLMLSSHTSLAIRCLTHGDHIKAKDVIKVTASN</sequence>
<feature type="region of interest" description="Disordered" evidence="1">
    <location>
        <begin position="702"/>
        <end position="746"/>
    </location>
</feature>
<protein>
    <submittedName>
        <fullName evidence="2">Uncharacterized protein</fullName>
    </submittedName>
</protein>
<dbReference type="GO" id="GO:0005813">
    <property type="term" value="C:centrosome"/>
    <property type="evidence" value="ECO:0007669"/>
    <property type="project" value="TreeGrafter"/>
</dbReference>
<feature type="compositionally biased region" description="Polar residues" evidence="1">
    <location>
        <begin position="706"/>
        <end position="718"/>
    </location>
</feature>
<feature type="compositionally biased region" description="Polar residues" evidence="1">
    <location>
        <begin position="586"/>
        <end position="599"/>
    </location>
</feature>
<feature type="compositionally biased region" description="Polar residues" evidence="1">
    <location>
        <begin position="907"/>
        <end position="916"/>
    </location>
</feature>
<dbReference type="PANTHER" id="PTHR46591">
    <property type="entry name" value="ZINC FINGER FYVE DOMAIN-CONTAINING PROTEIN 26"/>
    <property type="match status" value="1"/>
</dbReference>
<organism evidence="2">
    <name type="scientific">Timema tahoe</name>
    <dbReference type="NCBI Taxonomy" id="61484"/>
    <lineage>
        <taxon>Eukaryota</taxon>
        <taxon>Metazoa</taxon>
        <taxon>Ecdysozoa</taxon>
        <taxon>Arthropoda</taxon>
        <taxon>Hexapoda</taxon>
        <taxon>Insecta</taxon>
        <taxon>Pterygota</taxon>
        <taxon>Neoptera</taxon>
        <taxon>Polyneoptera</taxon>
        <taxon>Phasmatodea</taxon>
        <taxon>Timematodea</taxon>
        <taxon>Timematoidea</taxon>
        <taxon>Timematidae</taxon>
        <taxon>Timema</taxon>
    </lineage>
</organism>
<evidence type="ECO:0000313" key="2">
    <source>
        <dbReference type="EMBL" id="CAD7452049.1"/>
    </source>
</evidence>
<reference evidence="2" key="1">
    <citation type="submission" date="2020-11" db="EMBL/GenBank/DDBJ databases">
        <authorList>
            <person name="Tran Van P."/>
        </authorList>
    </citation>
    <scope>NUCLEOTIDE SEQUENCE</scope>
</reference>
<dbReference type="GO" id="GO:0032465">
    <property type="term" value="P:regulation of cytokinesis"/>
    <property type="evidence" value="ECO:0007669"/>
    <property type="project" value="TreeGrafter"/>
</dbReference>
<dbReference type="PANTHER" id="PTHR46591:SF1">
    <property type="entry name" value="ZINC FINGER FYVE DOMAIN-CONTAINING PROTEIN 26"/>
    <property type="match status" value="1"/>
</dbReference>
<feature type="region of interest" description="Disordered" evidence="1">
    <location>
        <begin position="563"/>
        <end position="599"/>
    </location>
</feature>
<proteinExistence type="predicted"/>
<dbReference type="InterPro" id="IPR028730">
    <property type="entry name" value="ZFYVE26"/>
</dbReference>
<feature type="compositionally biased region" description="Low complexity" evidence="1">
    <location>
        <begin position="733"/>
        <end position="746"/>
    </location>
</feature>
<dbReference type="GO" id="GO:0030496">
    <property type="term" value="C:midbody"/>
    <property type="evidence" value="ECO:0007669"/>
    <property type="project" value="TreeGrafter"/>
</dbReference>
<dbReference type="EMBL" id="OE000027">
    <property type="protein sequence ID" value="CAD7452049.1"/>
    <property type="molecule type" value="Genomic_DNA"/>
</dbReference>
<accession>A0A7R9FFA0</accession>
<dbReference type="GO" id="GO:0005765">
    <property type="term" value="C:lysosomal membrane"/>
    <property type="evidence" value="ECO:0007669"/>
    <property type="project" value="TreeGrafter"/>
</dbReference>
<dbReference type="GO" id="GO:0000724">
    <property type="term" value="P:double-strand break repair via homologous recombination"/>
    <property type="evidence" value="ECO:0007669"/>
    <property type="project" value="InterPro"/>
</dbReference>
<feature type="compositionally biased region" description="Low complexity" evidence="1">
    <location>
        <begin position="885"/>
        <end position="895"/>
    </location>
</feature>